<gene>
    <name evidence="1" type="ORF">CUS_7968</name>
</gene>
<dbReference type="AlphaFoldDB" id="E9SAK6"/>
<dbReference type="Proteomes" id="UP000004259">
    <property type="component" value="Unassembled WGS sequence"/>
</dbReference>
<proteinExistence type="predicted"/>
<comment type="caution">
    <text evidence="1">The sequence shown here is derived from an EMBL/GenBank/DDBJ whole genome shotgun (WGS) entry which is preliminary data.</text>
</comment>
<keyword evidence="2" id="KW-1185">Reference proteome</keyword>
<dbReference type="RefSeq" id="WP_002848515.1">
    <property type="nucleotide sequence ID" value="NZ_ADKM02000062.1"/>
</dbReference>
<evidence type="ECO:0000313" key="1">
    <source>
        <dbReference type="EMBL" id="EGC03672.1"/>
    </source>
</evidence>
<dbReference type="OrthoDB" id="1829050at2"/>
<evidence type="ECO:0000313" key="2">
    <source>
        <dbReference type="Proteomes" id="UP000004259"/>
    </source>
</evidence>
<sequence length="138" mass="15749">MKKKMLTVVILCVIAAAIVVLFAVKHNSGEKPDVSADSETSSAELITDAGEIKRLLDKCIEENGYELGVRVEIHDSQAWNPDSEPNYEFVIIGMQVDHYRRDEIENWDKYFEDVKEAVEKCIADNNIDRKYAIIDQQD</sequence>
<dbReference type="EMBL" id="ADKM02000062">
    <property type="protein sequence ID" value="EGC03672.1"/>
    <property type="molecule type" value="Genomic_DNA"/>
</dbReference>
<reference evidence="1 2" key="1">
    <citation type="submission" date="2011-02" db="EMBL/GenBank/DDBJ databases">
        <authorList>
            <person name="Nelson K.E."/>
            <person name="Sutton G."/>
            <person name="Torralba M."/>
            <person name="Durkin S."/>
            <person name="Harkins D."/>
            <person name="Montgomery R."/>
            <person name="Ziemer C."/>
            <person name="Klaassens E."/>
            <person name="Ocuiv P."/>
            <person name="Morrison M."/>
        </authorList>
    </citation>
    <scope>NUCLEOTIDE SEQUENCE [LARGE SCALE GENOMIC DNA]</scope>
    <source>
        <strain evidence="1 2">8</strain>
    </source>
</reference>
<accession>E9SAK6</accession>
<organism evidence="1 2">
    <name type="scientific">Ruminococcus albus 8</name>
    <dbReference type="NCBI Taxonomy" id="246199"/>
    <lineage>
        <taxon>Bacteria</taxon>
        <taxon>Bacillati</taxon>
        <taxon>Bacillota</taxon>
        <taxon>Clostridia</taxon>
        <taxon>Eubacteriales</taxon>
        <taxon>Oscillospiraceae</taxon>
        <taxon>Ruminococcus</taxon>
    </lineage>
</organism>
<name>E9SAK6_RUMAL</name>
<dbReference type="STRING" id="246199.CUS_7968"/>
<protein>
    <submittedName>
        <fullName evidence="1">Uncharacterized protein</fullName>
    </submittedName>
</protein>